<proteinExistence type="predicted"/>
<name>A0A1F5SLL9_9BACT</name>
<dbReference type="Proteomes" id="UP000178367">
    <property type="component" value="Unassembled WGS sequence"/>
</dbReference>
<feature type="region of interest" description="Disordered" evidence="1">
    <location>
        <begin position="65"/>
        <end position="88"/>
    </location>
</feature>
<dbReference type="InterPro" id="IPR036390">
    <property type="entry name" value="WH_DNA-bd_sf"/>
</dbReference>
<sequence length="216" mass="25010">MLGKLFGSKARVKILKLFLLNPGKKYYIREMARDLKLQPNSVRRELENLEKFGLLTSAVAEGEIKDEDNGEASQNNKKTGRKTDEPSKTDKKYFRVNADFVLFEEIKALIMKAQILYEKDFIEKLQKTGYLKLLILTGFFVNLPGVPVDLFIVGRLHRPGLLKVIKEMEGELGREINYTIMDTKEFRYRRDITDVFLYSILEAKKIVVIDELDVVN</sequence>
<evidence type="ECO:0000313" key="2">
    <source>
        <dbReference type="EMBL" id="OGF27598.1"/>
    </source>
</evidence>
<dbReference type="AlphaFoldDB" id="A0A1F5SLL9"/>
<protein>
    <recommendedName>
        <fullName evidence="4">HTH arsR-type domain-containing protein</fullName>
    </recommendedName>
</protein>
<organism evidence="2 3">
    <name type="scientific">Candidatus Falkowbacteria bacterium RIFOXYA2_FULL_47_19</name>
    <dbReference type="NCBI Taxonomy" id="1797994"/>
    <lineage>
        <taxon>Bacteria</taxon>
        <taxon>Candidatus Falkowiibacteriota</taxon>
    </lineage>
</organism>
<dbReference type="Gene3D" id="1.10.10.10">
    <property type="entry name" value="Winged helix-like DNA-binding domain superfamily/Winged helix DNA-binding domain"/>
    <property type="match status" value="1"/>
</dbReference>
<evidence type="ECO:0000256" key="1">
    <source>
        <dbReference type="SAM" id="MobiDB-lite"/>
    </source>
</evidence>
<gene>
    <name evidence="2" type="ORF">A2227_02010</name>
</gene>
<evidence type="ECO:0008006" key="4">
    <source>
        <dbReference type="Google" id="ProtNLM"/>
    </source>
</evidence>
<reference evidence="2 3" key="1">
    <citation type="journal article" date="2016" name="Nat. Commun.">
        <title>Thousands of microbial genomes shed light on interconnected biogeochemical processes in an aquifer system.</title>
        <authorList>
            <person name="Anantharaman K."/>
            <person name="Brown C.T."/>
            <person name="Hug L.A."/>
            <person name="Sharon I."/>
            <person name="Castelle C.J."/>
            <person name="Probst A.J."/>
            <person name="Thomas B.C."/>
            <person name="Singh A."/>
            <person name="Wilkins M.J."/>
            <person name="Karaoz U."/>
            <person name="Brodie E.L."/>
            <person name="Williams K.H."/>
            <person name="Hubbard S.S."/>
            <person name="Banfield J.F."/>
        </authorList>
    </citation>
    <scope>NUCLEOTIDE SEQUENCE [LARGE SCALE GENOMIC DNA]</scope>
</reference>
<dbReference type="EMBL" id="MFGB01000007">
    <property type="protein sequence ID" value="OGF27598.1"/>
    <property type="molecule type" value="Genomic_DNA"/>
</dbReference>
<accession>A0A1F5SLL9</accession>
<dbReference type="SUPFAM" id="SSF46785">
    <property type="entry name" value="Winged helix' DNA-binding domain"/>
    <property type="match status" value="1"/>
</dbReference>
<evidence type="ECO:0000313" key="3">
    <source>
        <dbReference type="Proteomes" id="UP000178367"/>
    </source>
</evidence>
<dbReference type="InterPro" id="IPR036388">
    <property type="entry name" value="WH-like_DNA-bd_sf"/>
</dbReference>
<comment type="caution">
    <text evidence="2">The sequence shown here is derived from an EMBL/GenBank/DDBJ whole genome shotgun (WGS) entry which is preliminary data.</text>
</comment>
<dbReference type="STRING" id="1797994.A2227_02010"/>